<reference evidence="1 2" key="1">
    <citation type="submission" date="2019-07" db="EMBL/GenBank/DDBJ databases">
        <authorList>
            <person name="Li J."/>
        </authorList>
    </citation>
    <scope>NUCLEOTIDE SEQUENCE [LARGE SCALE GENOMIC DNA]</scope>
    <source>
        <strain evidence="1 2">TKL69</strain>
    </source>
</reference>
<dbReference type="SUPFAM" id="SSF47413">
    <property type="entry name" value="lambda repressor-like DNA-binding domains"/>
    <property type="match status" value="1"/>
</dbReference>
<name>A0A516KKR0_9BACI</name>
<sequence length="200" mass="23360">MSIKLNRILTNIQLLIDNGEMIRKLEAIRIEYKRNIRFEEDLQTGFGHVFSRMSLSRFEDAVRRNTNVQEGDFRQYLNKLMFENNVTQATLSRRSLIKEATLSRYINGSREVPACIVFRIALSMQLGLVETETLLQKLGKSFKEARMDAVIIEAIEQGIYDVMKVETIVQKFTEGEESLFTKKEREEFGFTKEDFEIEVI</sequence>
<evidence type="ECO:0000313" key="1">
    <source>
        <dbReference type="EMBL" id="QDP41976.1"/>
    </source>
</evidence>
<evidence type="ECO:0000313" key="2">
    <source>
        <dbReference type="Proteomes" id="UP000315215"/>
    </source>
</evidence>
<dbReference type="KEGG" id="aqt:FN924_18460"/>
<dbReference type="Gene3D" id="1.10.260.40">
    <property type="entry name" value="lambda repressor-like DNA-binding domains"/>
    <property type="match status" value="1"/>
</dbReference>
<dbReference type="RefSeq" id="WP_143897006.1">
    <property type="nucleotide sequence ID" value="NZ_CP041666.1"/>
</dbReference>
<protein>
    <submittedName>
        <fullName evidence="1">XRE family transcriptional regulator</fullName>
    </submittedName>
</protein>
<organism evidence="1 2">
    <name type="scientific">Radiobacillus deserti</name>
    <dbReference type="NCBI Taxonomy" id="2594883"/>
    <lineage>
        <taxon>Bacteria</taxon>
        <taxon>Bacillati</taxon>
        <taxon>Bacillota</taxon>
        <taxon>Bacilli</taxon>
        <taxon>Bacillales</taxon>
        <taxon>Bacillaceae</taxon>
        <taxon>Radiobacillus</taxon>
    </lineage>
</organism>
<proteinExistence type="predicted"/>
<gene>
    <name evidence="1" type="ORF">FN924_18460</name>
</gene>
<dbReference type="InterPro" id="IPR010982">
    <property type="entry name" value="Lambda_DNA-bd_dom_sf"/>
</dbReference>
<dbReference type="OrthoDB" id="2966211at2"/>
<accession>A0A516KKR0</accession>
<dbReference type="Proteomes" id="UP000315215">
    <property type="component" value="Chromosome"/>
</dbReference>
<dbReference type="AlphaFoldDB" id="A0A516KKR0"/>
<dbReference type="GO" id="GO:0003677">
    <property type="term" value="F:DNA binding"/>
    <property type="evidence" value="ECO:0007669"/>
    <property type="project" value="InterPro"/>
</dbReference>
<dbReference type="EMBL" id="CP041666">
    <property type="protein sequence ID" value="QDP41976.1"/>
    <property type="molecule type" value="Genomic_DNA"/>
</dbReference>
<keyword evidence="2" id="KW-1185">Reference proteome</keyword>